<dbReference type="InterPro" id="IPR006566">
    <property type="entry name" value="FBD"/>
</dbReference>
<protein>
    <recommendedName>
        <fullName evidence="1">F-box domain-containing protein</fullName>
    </recommendedName>
</protein>
<feature type="domain" description="F-box" evidence="1">
    <location>
        <begin position="15"/>
        <end position="49"/>
    </location>
</feature>
<dbReference type="Pfam" id="PF24758">
    <property type="entry name" value="LRR_At5g56370"/>
    <property type="match status" value="1"/>
</dbReference>
<name>A0AAU9NTI6_9ASTR</name>
<dbReference type="InterPro" id="IPR001810">
    <property type="entry name" value="F-box_dom"/>
</dbReference>
<dbReference type="EMBL" id="CAKMRJ010005412">
    <property type="protein sequence ID" value="CAH1441141.1"/>
    <property type="molecule type" value="Genomic_DNA"/>
</dbReference>
<reference evidence="2 3" key="1">
    <citation type="submission" date="2022-01" db="EMBL/GenBank/DDBJ databases">
        <authorList>
            <person name="Xiong W."/>
            <person name="Schranz E."/>
        </authorList>
    </citation>
    <scope>NUCLEOTIDE SEQUENCE [LARGE SCALE GENOMIC DNA]</scope>
</reference>
<comment type="caution">
    <text evidence="2">The sequence shown here is derived from an EMBL/GenBank/DDBJ whole genome shotgun (WGS) entry which is preliminary data.</text>
</comment>
<proteinExistence type="predicted"/>
<gene>
    <name evidence="2" type="ORF">LVIROSA_LOCUS27226</name>
</gene>
<dbReference type="PANTHER" id="PTHR31639:SF333">
    <property type="entry name" value="F-BOX DOMAIN, FBD DOMAIN, LEUCINE-RICH REPEAT DOMAIN, L DOMAIN-LIKE PROTEIN-RELATED"/>
    <property type="match status" value="1"/>
</dbReference>
<sequence length="469" mass="54037">MKENYRAGIVTCAKEDRISNLPEHLIESILERVPLEEAVRTSILSKNWRYRWTTMRALVFHEYFSIKFAKNGAFGRNGFIRIINQILFLHKGPILKFHLHIPDISLDSYKEVDQWMLFLSRNGVTELVLTNSNRRYELSSHVFCCLELRRLKLQNCFYKPLEFEGFLNLVELILRHIDFGARLCGTKINLPQLKHLSLFKCTNVYNFNIQATKLQILTVSACPDAMLLRLLDSPWLLKAMIALQKPIQDFLRLEKMNLSTMLSKLPIVEYFHIDKHFLKCLIAEKIPKLLPHAITSLKHLGLMDFELGDLDLVHSALCLLRNSPNLEKLFVSHSLEPRIDVGPASNHLESPDCLYRTLDQLQIVEMRHLKGSKAELFFIKLLLAHSPSLQNFTITPSQKTDAQKRFDIAKDVMQFPRASPKSKNVLLEPGDIIISAVTIANNHYVEEQREGEGVCVGVCVKLHALKEKY</sequence>
<dbReference type="Gene3D" id="3.80.10.10">
    <property type="entry name" value="Ribonuclease Inhibitor"/>
    <property type="match status" value="1"/>
</dbReference>
<dbReference type="InterPro" id="IPR055411">
    <property type="entry name" value="LRR_FXL15/At3g58940/PEG3-like"/>
</dbReference>
<dbReference type="InterPro" id="IPR036047">
    <property type="entry name" value="F-box-like_dom_sf"/>
</dbReference>
<dbReference type="SUPFAM" id="SSF81383">
    <property type="entry name" value="F-box domain"/>
    <property type="match status" value="1"/>
</dbReference>
<dbReference type="PANTHER" id="PTHR31639">
    <property type="entry name" value="F-BOX PROTEIN-LIKE"/>
    <property type="match status" value="1"/>
</dbReference>
<dbReference type="SMART" id="SM00579">
    <property type="entry name" value="FBD"/>
    <property type="match status" value="1"/>
</dbReference>
<dbReference type="SUPFAM" id="SSF52047">
    <property type="entry name" value="RNI-like"/>
    <property type="match status" value="1"/>
</dbReference>
<dbReference type="Proteomes" id="UP001157418">
    <property type="component" value="Unassembled WGS sequence"/>
</dbReference>
<evidence type="ECO:0000259" key="1">
    <source>
        <dbReference type="PROSITE" id="PS50181"/>
    </source>
</evidence>
<organism evidence="2 3">
    <name type="scientific">Lactuca virosa</name>
    <dbReference type="NCBI Taxonomy" id="75947"/>
    <lineage>
        <taxon>Eukaryota</taxon>
        <taxon>Viridiplantae</taxon>
        <taxon>Streptophyta</taxon>
        <taxon>Embryophyta</taxon>
        <taxon>Tracheophyta</taxon>
        <taxon>Spermatophyta</taxon>
        <taxon>Magnoliopsida</taxon>
        <taxon>eudicotyledons</taxon>
        <taxon>Gunneridae</taxon>
        <taxon>Pentapetalae</taxon>
        <taxon>asterids</taxon>
        <taxon>campanulids</taxon>
        <taxon>Asterales</taxon>
        <taxon>Asteraceae</taxon>
        <taxon>Cichorioideae</taxon>
        <taxon>Cichorieae</taxon>
        <taxon>Lactucinae</taxon>
        <taxon>Lactuca</taxon>
    </lineage>
</organism>
<dbReference type="AlphaFoldDB" id="A0AAU9NTI6"/>
<evidence type="ECO:0000313" key="3">
    <source>
        <dbReference type="Proteomes" id="UP001157418"/>
    </source>
</evidence>
<dbReference type="Pfam" id="PF00646">
    <property type="entry name" value="F-box"/>
    <property type="match status" value="1"/>
</dbReference>
<dbReference type="PROSITE" id="PS50181">
    <property type="entry name" value="FBOX"/>
    <property type="match status" value="1"/>
</dbReference>
<dbReference type="CDD" id="cd22160">
    <property type="entry name" value="F-box_AtFBL13-like"/>
    <property type="match status" value="1"/>
</dbReference>
<evidence type="ECO:0000313" key="2">
    <source>
        <dbReference type="EMBL" id="CAH1441141.1"/>
    </source>
</evidence>
<accession>A0AAU9NTI6</accession>
<dbReference type="InterPro" id="IPR032675">
    <property type="entry name" value="LRR_dom_sf"/>
</dbReference>
<keyword evidence="3" id="KW-1185">Reference proteome</keyword>
<dbReference type="InterPro" id="IPR053781">
    <property type="entry name" value="F-box_AtFBL13-like"/>
</dbReference>